<dbReference type="Gene3D" id="2.180.10.10">
    <property type="entry name" value="RHS repeat-associated core"/>
    <property type="match status" value="1"/>
</dbReference>
<sequence length="124" mass="13962">MTSAPHVKSQYATLSDGKKQTLLEDTMWSAAGQVVEEKSGNGVTTSYRYEPETQRLSAMSALRADSTLLQDLDYGYDNTGNLISITDNTIATRYFQNQQTDGRREFTYDALYQLLGGNRARECW</sequence>
<proteinExistence type="predicted"/>
<organism evidence="1 2">
    <name type="scientific">Salmonella enterica subsp. arizonae</name>
    <dbReference type="NCBI Taxonomy" id="59203"/>
    <lineage>
        <taxon>Bacteria</taxon>
        <taxon>Pseudomonadati</taxon>
        <taxon>Pseudomonadota</taxon>
        <taxon>Gammaproteobacteria</taxon>
        <taxon>Enterobacterales</taxon>
        <taxon>Enterobacteriaceae</taxon>
        <taxon>Salmonella</taxon>
    </lineage>
</organism>
<dbReference type="AlphaFoldDB" id="A0A379S292"/>
<dbReference type="Proteomes" id="UP000254124">
    <property type="component" value="Unassembled WGS sequence"/>
</dbReference>
<name>A0A379S292_SALER</name>
<accession>A0A379S292</accession>
<reference evidence="1 2" key="1">
    <citation type="submission" date="2018-06" db="EMBL/GenBank/DDBJ databases">
        <authorList>
            <consortium name="Pathogen Informatics"/>
            <person name="Doyle S."/>
        </authorList>
    </citation>
    <scope>NUCLEOTIDE SEQUENCE [LARGE SCALE GENOMIC DNA]</scope>
    <source>
        <strain evidence="1 2">NCTC7295</strain>
    </source>
</reference>
<dbReference type="EMBL" id="UGWZ01000001">
    <property type="protein sequence ID" value="SUG14190.1"/>
    <property type="molecule type" value="Genomic_DNA"/>
</dbReference>
<gene>
    <name evidence="1" type="ORF">NCTC7295_01805</name>
</gene>
<evidence type="ECO:0000313" key="2">
    <source>
        <dbReference type="Proteomes" id="UP000254124"/>
    </source>
</evidence>
<evidence type="ECO:0000313" key="1">
    <source>
        <dbReference type="EMBL" id="SUG14190.1"/>
    </source>
</evidence>
<protein>
    <submittedName>
        <fullName evidence="1">YD repeat (Two copies)</fullName>
    </submittedName>
</protein>